<evidence type="ECO:0000256" key="2">
    <source>
        <dbReference type="ARBA" id="ARBA00022679"/>
    </source>
</evidence>
<evidence type="ECO:0000256" key="3">
    <source>
        <dbReference type="ARBA" id="ARBA00022691"/>
    </source>
</evidence>
<sequence length="214" mass="24023">MATDLERYILDHISAEDPVLAELDRQTHLRVIQPRMLSGHLQGRMLEMFTAMLRPKYVLELGTFTGYSAIAMARGLERSDAVLHTVEVNDELQDFAAEYIVKAGLRDRIVQHIGPALEVVPGLGLVFDLVFIDADKREYPAYYRMLMDGGLVHPGSVILADNVLWSGKVAEGEAARNDRQTQGVLAFNRMVRDDPRVEKVIVPLRDGLTVIRVK</sequence>
<proteinExistence type="predicted"/>
<dbReference type="SUPFAM" id="SSF53335">
    <property type="entry name" value="S-adenosyl-L-methionine-dependent methyltransferases"/>
    <property type="match status" value="1"/>
</dbReference>
<dbReference type="EC" id="2.1.1.-" evidence="4"/>
<keyword evidence="3" id="KW-0949">S-adenosyl-L-methionine</keyword>
<evidence type="ECO:0000313" key="4">
    <source>
        <dbReference type="EMBL" id="SUE34402.1"/>
    </source>
</evidence>
<dbReference type="Pfam" id="PF01596">
    <property type="entry name" value="Methyltransf_3"/>
    <property type="match status" value="1"/>
</dbReference>
<dbReference type="InterPro" id="IPR029063">
    <property type="entry name" value="SAM-dependent_MTases_sf"/>
</dbReference>
<dbReference type="InterPro" id="IPR050362">
    <property type="entry name" value="Cation-dep_OMT"/>
</dbReference>
<evidence type="ECO:0000256" key="1">
    <source>
        <dbReference type="ARBA" id="ARBA00022603"/>
    </source>
</evidence>
<dbReference type="GO" id="GO:0008171">
    <property type="term" value="F:O-methyltransferase activity"/>
    <property type="evidence" value="ECO:0007669"/>
    <property type="project" value="InterPro"/>
</dbReference>
<dbReference type="InterPro" id="IPR002935">
    <property type="entry name" value="SAM_O-MeTrfase"/>
</dbReference>
<dbReference type="OrthoDB" id="9799672at2"/>
<organism evidence="4 5">
    <name type="scientific">Rikenella microfusus</name>
    <dbReference type="NCBI Taxonomy" id="28139"/>
    <lineage>
        <taxon>Bacteria</taxon>
        <taxon>Pseudomonadati</taxon>
        <taxon>Bacteroidota</taxon>
        <taxon>Bacteroidia</taxon>
        <taxon>Bacteroidales</taxon>
        <taxon>Rikenellaceae</taxon>
        <taxon>Rikenella</taxon>
    </lineage>
</organism>
<keyword evidence="1 4" id="KW-0489">Methyltransferase</keyword>
<dbReference type="PROSITE" id="PS51682">
    <property type="entry name" value="SAM_OMT_I"/>
    <property type="match status" value="1"/>
</dbReference>
<dbReference type="EMBL" id="UGVL01000001">
    <property type="protein sequence ID" value="SUE34402.1"/>
    <property type="molecule type" value="Genomic_DNA"/>
</dbReference>
<evidence type="ECO:0000313" key="5">
    <source>
        <dbReference type="Proteomes" id="UP000255233"/>
    </source>
</evidence>
<protein>
    <submittedName>
        <fullName evidence="4">O-methyltransferase MSMEG_5073</fullName>
        <ecNumber evidence="4">2.1.1.-</ecNumber>
    </submittedName>
</protein>
<keyword evidence="5" id="KW-1185">Reference proteome</keyword>
<dbReference type="STRING" id="880526.GCA_000427365_02194"/>
<dbReference type="Gene3D" id="3.40.50.150">
    <property type="entry name" value="Vaccinia Virus protein VP39"/>
    <property type="match status" value="1"/>
</dbReference>
<dbReference type="AlphaFoldDB" id="A0A379MUU0"/>
<accession>A0A379MUU0</accession>
<reference evidence="4 5" key="1">
    <citation type="submission" date="2018-06" db="EMBL/GenBank/DDBJ databases">
        <authorList>
            <consortium name="Pathogen Informatics"/>
            <person name="Doyle S."/>
        </authorList>
    </citation>
    <scope>NUCLEOTIDE SEQUENCE [LARGE SCALE GENOMIC DNA]</scope>
    <source>
        <strain evidence="4 5">NCTC11190</strain>
    </source>
</reference>
<dbReference type="Proteomes" id="UP000255233">
    <property type="component" value="Unassembled WGS sequence"/>
</dbReference>
<keyword evidence="2 4" id="KW-0808">Transferase</keyword>
<name>A0A379MUU0_9BACT</name>
<dbReference type="RefSeq" id="WP_027291727.1">
    <property type="nucleotide sequence ID" value="NZ_CALVFX010000010.1"/>
</dbReference>
<dbReference type="GO" id="GO:0032259">
    <property type="term" value="P:methylation"/>
    <property type="evidence" value="ECO:0007669"/>
    <property type="project" value="UniProtKB-KW"/>
</dbReference>
<dbReference type="PANTHER" id="PTHR10509">
    <property type="entry name" value="O-METHYLTRANSFERASE-RELATED"/>
    <property type="match status" value="1"/>
</dbReference>
<dbReference type="GO" id="GO:0008757">
    <property type="term" value="F:S-adenosylmethionine-dependent methyltransferase activity"/>
    <property type="evidence" value="ECO:0007669"/>
    <property type="project" value="TreeGrafter"/>
</dbReference>
<gene>
    <name evidence="4" type="ORF">NCTC11190_01625</name>
</gene>
<dbReference type="PANTHER" id="PTHR10509:SF14">
    <property type="entry name" value="CAFFEOYL-COA O-METHYLTRANSFERASE 3-RELATED"/>
    <property type="match status" value="1"/>
</dbReference>